<organism evidence="2">
    <name type="scientific">Candidatus Kentrum sp. DK</name>
    <dbReference type="NCBI Taxonomy" id="2126562"/>
    <lineage>
        <taxon>Bacteria</taxon>
        <taxon>Pseudomonadati</taxon>
        <taxon>Pseudomonadota</taxon>
        <taxon>Gammaproteobacteria</taxon>
        <taxon>Candidatus Kentrum</taxon>
    </lineage>
</organism>
<feature type="region of interest" description="Disordered" evidence="1">
    <location>
        <begin position="19"/>
        <end position="48"/>
    </location>
</feature>
<name>A0A450TNY2_9GAMM</name>
<reference evidence="2" key="1">
    <citation type="submission" date="2019-02" db="EMBL/GenBank/DDBJ databases">
        <authorList>
            <person name="Gruber-Vodicka R. H."/>
            <person name="Seah K. B. B."/>
        </authorList>
    </citation>
    <scope>NUCLEOTIDE SEQUENCE</scope>
    <source>
        <strain evidence="2">BECK_DK161</strain>
    </source>
</reference>
<dbReference type="EMBL" id="CAADEY010000223">
    <property type="protein sequence ID" value="VFJ69541.1"/>
    <property type="molecule type" value="Genomic_DNA"/>
</dbReference>
<proteinExistence type="predicted"/>
<gene>
    <name evidence="2" type="ORF">BECKDK2373C_GA0170839_12231</name>
</gene>
<evidence type="ECO:0000256" key="1">
    <source>
        <dbReference type="SAM" id="MobiDB-lite"/>
    </source>
</evidence>
<accession>A0A450TNY2</accession>
<sequence>MCSHVISAFVKNEHSTKLCLPASQPHPQPNKNQPQPKEPPRPNQNIDATLSPADIKAIKAAFDTVLQKMPFLINLIPKERK</sequence>
<dbReference type="AlphaFoldDB" id="A0A450TNY2"/>
<protein>
    <submittedName>
        <fullName evidence="2">Uncharacterized protein</fullName>
    </submittedName>
</protein>
<evidence type="ECO:0000313" key="2">
    <source>
        <dbReference type="EMBL" id="VFJ69541.1"/>
    </source>
</evidence>